<reference evidence="3 4" key="1">
    <citation type="submission" date="2016-12" db="EMBL/GenBank/DDBJ databases">
        <title>The genomes of Aspergillus section Nigri reveals drivers in fungal speciation.</title>
        <authorList>
            <consortium name="DOE Joint Genome Institute"/>
            <person name="Vesth T.C."/>
            <person name="Nybo J."/>
            <person name="Theobald S."/>
            <person name="Brandl J."/>
            <person name="Frisvad J.C."/>
            <person name="Nielsen K.F."/>
            <person name="Lyhne E.K."/>
            <person name="Kogle M.E."/>
            <person name="Kuo A."/>
            <person name="Riley R."/>
            <person name="Clum A."/>
            <person name="Nolan M."/>
            <person name="Lipzen A."/>
            <person name="Salamov A."/>
            <person name="Henrissat B."/>
            <person name="Wiebenga A."/>
            <person name="De Vries R.P."/>
            <person name="Grigoriev I.V."/>
            <person name="Mortensen U.H."/>
            <person name="Andersen M.R."/>
            <person name="Baker S.E."/>
        </authorList>
    </citation>
    <scope>NUCLEOTIDE SEQUENCE [LARGE SCALE GENOMIC DNA]</scope>
    <source>
        <strain evidence="3 4">IBT 23096</strain>
    </source>
</reference>
<sequence length="337" mass="36177">MAFLTNPEPQPKPDQAELSFISLNPSGRTTLLLIHGAFSSPKDWIPLIEQLLPPHLITNPDPTSAAPREDSNDASAGSQEASPLLNDHGGDEDADASTSLLPSNAAINSHADYYHILVPSLPLHSTSSHIGPLTIPYTTALLASLVTQHAKNGQAHVIGLSLGAHIASALASSHPELVSSLFVSGFNIFPRKVFTPILPAALFVLHGLEALVMAPREEVGTWKRWVTGAESPGVRYRSCEGVIGMLFSDRELGRIDERIKVLVVAATLERWVPKDRVDDARRLFHAAVGGSASGSGSRVVQHTGLGHPWPVDEPELMGKVVRAWVEKGEVVEGFEDL</sequence>
<dbReference type="STRING" id="1392250.A0A2I2G088"/>
<dbReference type="InterPro" id="IPR029058">
    <property type="entry name" value="AB_hydrolase_fold"/>
</dbReference>
<dbReference type="InterPro" id="IPR000073">
    <property type="entry name" value="AB_hydrolase_1"/>
</dbReference>
<evidence type="ECO:0000313" key="4">
    <source>
        <dbReference type="Proteomes" id="UP000234275"/>
    </source>
</evidence>
<gene>
    <name evidence="3" type="ORF">P170DRAFT_512820</name>
</gene>
<comment type="caution">
    <text evidence="3">The sequence shown here is derived from an EMBL/GenBank/DDBJ whole genome shotgun (WGS) entry which is preliminary data.</text>
</comment>
<dbReference type="PANTHER" id="PTHR43798:SF33">
    <property type="entry name" value="HYDROLASE, PUTATIVE (AFU_ORTHOLOGUE AFUA_2G14860)-RELATED"/>
    <property type="match status" value="1"/>
</dbReference>
<keyword evidence="3" id="KW-0378">Hydrolase</keyword>
<dbReference type="GO" id="GO:0046464">
    <property type="term" value="P:acylglycerol catabolic process"/>
    <property type="evidence" value="ECO:0007669"/>
    <property type="project" value="TreeGrafter"/>
</dbReference>
<dbReference type="Proteomes" id="UP000234275">
    <property type="component" value="Unassembled WGS sequence"/>
</dbReference>
<dbReference type="VEuPathDB" id="FungiDB:P170DRAFT_512820"/>
<accession>A0A2I2G088</accession>
<dbReference type="GO" id="GO:0016020">
    <property type="term" value="C:membrane"/>
    <property type="evidence" value="ECO:0007669"/>
    <property type="project" value="TreeGrafter"/>
</dbReference>
<dbReference type="PANTHER" id="PTHR43798">
    <property type="entry name" value="MONOACYLGLYCEROL LIPASE"/>
    <property type="match status" value="1"/>
</dbReference>
<evidence type="ECO:0000256" key="1">
    <source>
        <dbReference type="SAM" id="MobiDB-lite"/>
    </source>
</evidence>
<name>A0A2I2G088_9EURO</name>
<dbReference type="OrthoDB" id="8119704at2759"/>
<dbReference type="EMBL" id="MSFO01000007">
    <property type="protein sequence ID" value="PLB46290.1"/>
    <property type="molecule type" value="Genomic_DNA"/>
</dbReference>
<dbReference type="InterPro" id="IPR050266">
    <property type="entry name" value="AB_hydrolase_sf"/>
</dbReference>
<evidence type="ECO:0000313" key="3">
    <source>
        <dbReference type="EMBL" id="PLB46290.1"/>
    </source>
</evidence>
<organism evidence="3 4">
    <name type="scientific">Aspergillus steynii IBT 23096</name>
    <dbReference type="NCBI Taxonomy" id="1392250"/>
    <lineage>
        <taxon>Eukaryota</taxon>
        <taxon>Fungi</taxon>
        <taxon>Dikarya</taxon>
        <taxon>Ascomycota</taxon>
        <taxon>Pezizomycotina</taxon>
        <taxon>Eurotiomycetes</taxon>
        <taxon>Eurotiomycetidae</taxon>
        <taxon>Eurotiales</taxon>
        <taxon>Aspergillaceae</taxon>
        <taxon>Aspergillus</taxon>
        <taxon>Aspergillus subgen. Circumdati</taxon>
    </lineage>
</organism>
<feature type="region of interest" description="Disordered" evidence="1">
    <location>
        <begin position="56"/>
        <end position="98"/>
    </location>
</feature>
<protein>
    <submittedName>
        <fullName evidence="3">Alpha/beta-hydrolase</fullName>
    </submittedName>
</protein>
<dbReference type="RefSeq" id="XP_024701592.1">
    <property type="nucleotide sequence ID" value="XM_024855028.1"/>
</dbReference>
<keyword evidence="4" id="KW-1185">Reference proteome</keyword>
<dbReference type="SUPFAM" id="SSF53474">
    <property type="entry name" value="alpha/beta-Hydrolases"/>
    <property type="match status" value="1"/>
</dbReference>
<dbReference type="GO" id="GO:0047372">
    <property type="term" value="F:monoacylglycerol lipase activity"/>
    <property type="evidence" value="ECO:0007669"/>
    <property type="project" value="TreeGrafter"/>
</dbReference>
<proteinExistence type="predicted"/>
<dbReference type="Pfam" id="PF12697">
    <property type="entry name" value="Abhydrolase_6"/>
    <property type="match status" value="1"/>
</dbReference>
<feature type="domain" description="AB hydrolase-1" evidence="2">
    <location>
        <begin position="111"/>
        <end position="315"/>
    </location>
</feature>
<evidence type="ECO:0000259" key="2">
    <source>
        <dbReference type="Pfam" id="PF12697"/>
    </source>
</evidence>
<dbReference type="GeneID" id="36562734"/>
<dbReference type="AlphaFoldDB" id="A0A2I2G088"/>
<dbReference type="Gene3D" id="3.40.50.1820">
    <property type="entry name" value="alpha/beta hydrolase"/>
    <property type="match status" value="1"/>
</dbReference>